<reference evidence="1 2" key="1">
    <citation type="submission" date="2018-03" db="EMBL/GenBank/DDBJ databases">
        <title>Draft genome sequence of the first documented clinical Siccibacter turicensis isolate in Austria.</title>
        <authorList>
            <person name="Lepuschitz S."/>
            <person name="Pekard-Amenitsch S."/>
            <person name="Haunold R."/>
            <person name="Schill S."/>
            <person name="Mach R."/>
            <person name="Allerberger F."/>
            <person name="Ruppitsch W."/>
            <person name="Forsythe S.J."/>
        </authorList>
    </citation>
    <scope>NUCLEOTIDE SEQUENCE [LARGE SCALE GENOMIC DNA]</scope>
    <source>
        <strain evidence="1 2">6100069499-17</strain>
    </source>
</reference>
<sequence length="66" mass="7496">MKNTPINAPDLSGLLAKARRAGSIRLTGNTQEERRQQFITDVLDRDESQQVKGINHHGQKRKNCVR</sequence>
<keyword evidence="2" id="KW-1185">Reference proteome</keyword>
<organism evidence="1 2">
    <name type="scientific">Siccibacter turicensis</name>
    <dbReference type="NCBI Taxonomy" id="357233"/>
    <lineage>
        <taxon>Bacteria</taxon>
        <taxon>Pseudomonadati</taxon>
        <taxon>Pseudomonadota</taxon>
        <taxon>Gammaproteobacteria</taxon>
        <taxon>Enterobacterales</taxon>
        <taxon>Enterobacteriaceae</taxon>
        <taxon>Siccibacter</taxon>
    </lineage>
</organism>
<dbReference type="OrthoDB" id="6540236at2"/>
<gene>
    <name evidence="1" type="ORF">C7G83_16450</name>
</gene>
<dbReference type="AlphaFoldDB" id="A0A2P8VGG9"/>
<evidence type="ECO:0000313" key="1">
    <source>
        <dbReference type="EMBL" id="PSN06602.1"/>
    </source>
</evidence>
<comment type="caution">
    <text evidence="1">The sequence shown here is derived from an EMBL/GenBank/DDBJ whole genome shotgun (WGS) entry which is preliminary data.</text>
</comment>
<evidence type="ECO:0000313" key="2">
    <source>
        <dbReference type="Proteomes" id="UP000240212"/>
    </source>
</evidence>
<protein>
    <submittedName>
        <fullName evidence="1">Uncharacterized protein</fullName>
    </submittedName>
</protein>
<dbReference type="EMBL" id="PYEP01000007">
    <property type="protein sequence ID" value="PSN06602.1"/>
    <property type="molecule type" value="Genomic_DNA"/>
</dbReference>
<dbReference type="STRING" id="1388748.GCA_000463155_00989"/>
<proteinExistence type="predicted"/>
<dbReference type="Proteomes" id="UP000240212">
    <property type="component" value="Unassembled WGS sequence"/>
</dbReference>
<accession>A0A2P8VGG9</accession>
<dbReference type="RefSeq" id="WP_106878005.1">
    <property type="nucleotide sequence ID" value="NZ_DHYB01000027.1"/>
</dbReference>
<name>A0A2P8VGG9_9ENTR</name>